<dbReference type="KEGG" id="vg:16489453"/>
<dbReference type="InterPro" id="IPR007786">
    <property type="entry name" value="LEF-9"/>
</dbReference>
<reference evidence="1 2" key="1">
    <citation type="journal article" date="2013" name="Virus Genes">
        <title>The genome of a baculovirus isolated from Hemileuca sp. encodes a serpin ortholog.</title>
        <authorList>
            <person name="Rohrmann G.F."/>
            <person name="Erlandson M.A."/>
            <person name="Theilmann D.A."/>
        </authorList>
    </citation>
    <scope>NUCLEOTIDE SEQUENCE [LARGE SCALE GENOMIC DNA]</scope>
</reference>
<dbReference type="GO" id="GO:0019083">
    <property type="term" value="P:viral transcription"/>
    <property type="evidence" value="ECO:0007669"/>
    <property type="project" value="InterPro"/>
</dbReference>
<evidence type="ECO:0000313" key="2">
    <source>
        <dbReference type="Proteomes" id="UP000203768"/>
    </source>
</evidence>
<gene>
    <name evidence="1" type="ORF">Hesp051</name>
</gene>
<dbReference type="Pfam" id="PF05094">
    <property type="entry name" value="LEF-9"/>
    <property type="match status" value="1"/>
</dbReference>
<dbReference type="OrthoDB" id="4939at10239"/>
<proteinExistence type="predicted"/>
<accession>S5MQ55</accession>
<dbReference type="EMBL" id="KF158713">
    <property type="protein sequence ID" value="AGR56803.1"/>
    <property type="molecule type" value="Genomic_DNA"/>
</dbReference>
<dbReference type="GeneID" id="16489453"/>
<sequence length="533" mass="61039">MSLATSYLDQIKSTMSTITTTTTTTPPTTSSTSTNMNTETDCVKFLKKQATMFDLLLEPNQIDNVCFLNIEQFKVFLKTFIADLKKIKINYFNTLIEQLISVYSECDVRNEHTETLSRMIKATTIVITKLPSNVFLKKLKTNKFTDTIDYLILPNFILWDHNFIIFLNKAFNSKHENGLVDISSAIQKIKLTHGIIKDQLQSKNGYAGQFLYSTFLNTASFYANVQCMNGANVIVPPKASVKRYYGRDVDNVKAWTTRHPNISQLNTQVSNVIQPDTYTDWNLKAGTGMFPGANTDCDGDKKVITYLPKPNSLIDLECLLYGDPRYNFICFDKNRLSFVSQQIYYLYKNRSKLNALFSTMPLVKKIWNYHTNDRVVFSNRLELMLRDCSLVISSNFSFLLFNRLCEMIAEEEMVCGDTELDDLAGLFVDVIESGAKGSRDLIESTRTYRQTKRNDIETISQRAIKSLNTYISSHNRVKVGGGDIYHNTTVLQNVYIKNDKICFKNDNCRLADVCVLPNEFLFPEHLLDLYLLE</sequence>
<keyword evidence="2" id="KW-1185">Reference proteome</keyword>
<name>S5MQ55_9ABAC</name>
<dbReference type="Proteomes" id="UP000203768">
    <property type="component" value="Segment"/>
</dbReference>
<protein>
    <submittedName>
        <fullName evidence="1">Lef9</fullName>
    </submittedName>
</protein>
<organism evidence="1 2">
    <name type="scientific">Hemileuca sp. nucleopolyhedrovirus</name>
    <dbReference type="NCBI Taxonomy" id="1367203"/>
    <lineage>
        <taxon>Viruses</taxon>
        <taxon>Viruses incertae sedis</taxon>
        <taxon>Naldaviricetes</taxon>
        <taxon>Lefavirales</taxon>
        <taxon>Baculoviridae</taxon>
        <taxon>Alphabaculovirus</taxon>
        <taxon>Alphabaculovirus heleucae</taxon>
        <taxon>Hemileuca species nucleopolyhedrovirus</taxon>
    </lineage>
</organism>
<dbReference type="RefSeq" id="YP_008378267.1">
    <property type="nucleotide sequence ID" value="NC_021923.1"/>
</dbReference>
<evidence type="ECO:0000313" key="1">
    <source>
        <dbReference type="EMBL" id="AGR56803.1"/>
    </source>
</evidence>